<evidence type="ECO:0000256" key="2">
    <source>
        <dbReference type="ARBA" id="ARBA00023125"/>
    </source>
</evidence>
<dbReference type="PRINTS" id="PR00038">
    <property type="entry name" value="HTHLUXR"/>
</dbReference>
<name>A0A1I4G442_9RHOB</name>
<evidence type="ECO:0000313" key="6">
    <source>
        <dbReference type="Proteomes" id="UP000199550"/>
    </source>
</evidence>
<reference evidence="6" key="1">
    <citation type="submission" date="2016-10" db="EMBL/GenBank/DDBJ databases">
        <authorList>
            <person name="Varghese N."/>
            <person name="Submissions S."/>
        </authorList>
    </citation>
    <scope>NUCLEOTIDE SEQUENCE [LARGE SCALE GENOMIC DNA]</scope>
    <source>
        <strain evidence="6">DSM 16199</strain>
    </source>
</reference>
<dbReference type="PANTHER" id="PTHR44688">
    <property type="entry name" value="DNA-BINDING TRANSCRIPTIONAL ACTIVATOR DEVR_DOSR"/>
    <property type="match status" value="1"/>
</dbReference>
<dbReference type="InterPro" id="IPR036388">
    <property type="entry name" value="WH-like_DNA-bd_sf"/>
</dbReference>
<dbReference type="CDD" id="cd06170">
    <property type="entry name" value="LuxR_C_like"/>
    <property type="match status" value="1"/>
</dbReference>
<dbReference type="InterPro" id="IPR036693">
    <property type="entry name" value="TF_LuxR_autoind-bd_dom_sf"/>
</dbReference>
<accession>A0A1I4G442</accession>
<dbReference type="GO" id="GO:0006355">
    <property type="term" value="P:regulation of DNA-templated transcription"/>
    <property type="evidence" value="ECO:0007669"/>
    <property type="project" value="InterPro"/>
</dbReference>
<dbReference type="PANTHER" id="PTHR44688:SF16">
    <property type="entry name" value="DNA-BINDING TRANSCRIPTIONAL ACTIVATOR DEVR_DOSR"/>
    <property type="match status" value="1"/>
</dbReference>
<evidence type="ECO:0000256" key="3">
    <source>
        <dbReference type="ARBA" id="ARBA00023163"/>
    </source>
</evidence>
<dbReference type="Gene3D" id="1.10.10.10">
    <property type="entry name" value="Winged helix-like DNA-binding domain superfamily/Winged helix DNA-binding domain"/>
    <property type="match status" value="1"/>
</dbReference>
<dbReference type="STRING" id="195913.SAMN04488004_11152"/>
<dbReference type="Proteomes" id="UP000199550">
    <property type="component" value="Unassembled WGS sequence"/>
</dbReference>
<dbReference type="SMART" id="SM00421">
    <property type="entry name" value="HTH_LUXR"/>
    <property type="match status" value="1"/>
</dbReference>
<dbReference type="Gene3D" id="3.30.450.80">
    <property type="entry name" value="Transcription factor LuxR-like, autoinducer-binding domain"/>
    <property type="match status" value="1"/>
</dbReference>
<sequence length="260" mass="28904">MRNKLNRFLQRLEATDQLDQLQELIVSLRQALNVDHVVYHWVSVDGEQYGFGTYDPGWAQRYQDMEYIRVDPVVSGCFQRFHPVDWKRMDWSSKAARAFRADSIAHGVGNQGFTIPIRGPNGQFALFTLSHTATDAEWDAFTADYQRDLIVIAHFLNAKALQIEAGRTPDAIRPLSPREVDALSFLGMGYSRSQAADLLSISEHTLRAYIESARHKLGALNTVHAVARALSEGLIIIGGAAKDAPGGWPGRQGDTDVAPD</sequence>
<dbReference type="Pfam" id="PF00196">
    <property type="entry name" value="GerE"/>
    <property type="match status" value="1"/>
</dbReference>
<organism evidence="5 6">
    <name type="scientific">Loktanella salsilacus</name>
    <dbReference type="NCBI Taxonomy" id="195913"/>
    <lineage>
        <taxon>Bacteria</taxon>
        <taxon>Pseudomonadati</taxon>
        <taxon>Pseudomonadota</taxon>
        <taxon>Alphaproteobacteria</taxon>
        <taxon>Rhodobacterales</taxon>
        <taxon>Roseobacteraceae</taxon>
        <taxon>Loktanella</taxon>
    </lineage>
</organism>
<dbReference type="SUPFAM" id="SSF75516">
    <property type="entry name" value="Pheromone-binding domain of LuxR-like quorum-sensing transcription factors"/>
    <property type="match status" value="1"/>
</dbReference>
<dbReference type="InterPro" id="IPR016032">
    <property type="entry name" value="Sig_transdc_resp-reg_C-effctor"/>
</dbReference>
<keyword evidence="2" id="KW-0238">DNA-binding</keyword>
<dbReference type="OrthoDB" id="9803630at2"/>
<dbReference type="EMBL" id="FOTF01000011">
    <property type="protein sequence ID" value="SFL24027.1"/>
    <property type="molecule type" value="Genomic_DNA"/>
</dbReference>
<dbReference type="SUPFAM" id="SSF46894">
    <property type="entry name" value="C-terminal effector domain of the bipartite response regulators"/>
    <property type="match status" value="1"/>
</dbReference>
<dbReference type="RefSeq" id="WP_090189509.1">
    <property type="nucleotide sequence ID" value="NZ_CAXYBM010000013.1"/>
</dbReference>
<evidence type="ECO:0000256" key="1">
    <source>
        <dbReference type="ARBA" id="ARBA00023015"/>
    </source>
</evidence>
<dbReference type="GO" id="GO:0003677">
    <property type="term" value="F:DNA binding"/>
    <property type="evidence" value="ECO:0007669"/>
    <property type="project" value="UniProtKB-KW"/>
</dbReference>
<dbReference type="InterPro" id="IPR000792">
    <property type="entry name" value="Tscrpt_reg_LuxR_C"/>
</dbReference>
<dbReference type="PROSITE" id="PS50043">
    <property type="entry name" value="HTH_LUXR_2"/>
    <property type="match status" value="1"/>
</dbReference>
<dbReference type="AlphaFoldDB" id="A0A1I4G442"/>
<protein>
    <submittedName>
        <fullName evidence="5">Regulatory protein, luxR family</fullName>
    </submittedName>
</protein>
<proteinExistence type="predicted"/>
<feature type="domain" description="HTH luxR-type" evidence="4">
    <location>
        <begin position="168"/>
        <end position="233"/>
    </location>
</feature>
<keyword evidence="1" id="KW-0805">Transcription regulation</keyword>
<dbReference type="InterPro" id="IPR005143">
    <property type="entry name" value="TF_LuxR_autoind-bd_dom"/>
</dbReference>
<dbReference type="Pfam" id="PF03472">
    <property type="entry name" value="Autoind_bind"/>
    <property type="match status" value="1"/>
</dbReference>
<gene>
    <name evidence="5" type="ORF">SAMN04488004_11152</name>
</gene>
<keyword evidence="6" id="KW-1185">Reference proteome</keyword>
<keyword evidence="3" id="KW-0804">Transcription</keyword>
<evidence type="ECO:0000313" key="5">
    <source>
        <dbReference type="EMBL" id="SFL24027.1"/>
    </source>
</evidence>
<evidence type="ECO:0000259" key="4">
    <source>
        <dbReference type="PROSITE" id="PS50043"/>
    </source>
</evidence>